<feature type="compositionally biased region" description="Polar residues" evidence="1">
    <location>
        <begin position="188"/>
        <end position="197"/>
    </location>
</feature>
<dbReference type="Proteomes" id="UP000476176">
    <property type="component" value="Unassembled WGS sequence"/>
</dbReference>
<gene>
    <name evidence="3" type="ORF">PF004_g22958</name>
    <name evidence="2" type="ORF">PF010_g24467</name>
</gene>
<evidence type="ECO:0000313" key="5">
    <source>
        <dbReference type="Proteomes" id="UP000488956"/>
    </source>
</evidence>
<feature type="region of interest" description="Disordered" evidence="1">
    <location>
        <begin position="1"/>
        <end position="65"/>
    </location>
</feature>
<feature type="region of interest" description="Disordered" evidence="1">
    <location>
        <begin position="186"/>
        <end position="225"/>
    </location>
</feature>
<protein>
    <submittedName>
        <fullName evidence="3">Uncharacterized protein</fullName>
    </submittedName>
</protein>
<feature type="compositionally biased region" description="Polar residues" evidence="1">
    <location>
        <begin position="1"/>
        <end position="21"/>
    </location>
</feature>
<name>A0A6G0N002_9STRA</name>
<evidence type="ECO:0000313" key="2">
    <source>
        <dbReference type="EMBL" id="KAE9075001.1"/>
    </source>
</evidence>
<dbReference type="AlphaFoldDB" id="A0A6G0N002"/>
<accession>A0A6G0N002</accession>
<feature type="region of interest" description="Disordered" evidence="1">
    <location>
        <begin position="85"/>
        <end position="131"/>
    </location>
</feature>
<dbReference type="Proteomes" id="UP000488956">
    <property type="component" value="Unassembled WGS sequence"/>
</dbReference>
<evidence type="ECO:0000313" key="3">
    <source>
        <dbReference type="EMBL" id="KAE9186882.1"/>
    </source>
</evidence>
<organism evidence="3 4">
    <name type="scientific">Phytophthora fragariae</name>
    <dbReference type="NCBI Taxonomy" id="53985"/>
    <lineage>
        <taxon>Eukaryota</taxon>
        <taxon>Sar</taxon>
        <taxon>Stramenopiles</taxon>
        <taxon>Oomycota</taxon>
        <taxon>Peronosporomycetes</taxon>
        <taxon>Peronosporales</taxon>
        <taxon>Peronosporaceae</taxon>
        <taxon>Phytophthora</taxon>
    </lineage>
</organism>
<feature type="compositionally biased region" description="Basic and acidic residues" evidence="1">
    <location>
        <begin position="110"/>
        <end position="120"/>
    </location>
</feature>
<evidence type="ECO:0000256" key="1">
    <source>
        <dbReference type="SAM" id="MobiDB-lite"/>
    </source>
</evidence>
<feature type="compositionally biased region" description="Low complexity" evidence="1">
    <location>
        <begin position="43"/>
        <end position="56"/>
    </location>
</feature>
<proteinExistence type="predicted"/>
<reference evidence="4 5" key="1">
    <citation type="submission" date="2018-09" db="EMBL/GenBank/DDBJ databases">
        <title>Genomic investigation of the strawberry pathogen Phytophthora fragariae indicates pathogenicity is determined by transcriptional variation in three key races.</title>
        <authorList>
            <person name="Adams T.M."/>
            <person name="Armitage A.D."/>
            <person name="Sobczyk M.K."/>
            <person name="Bates H.J."/>
            <person name="Dunwell J.M."/>
            <person name="Nellist C.F."/>
            <person name="Harrison R.J."/>
        </authorList>
    </citation>
    <scope>NUCLEOTIDE SEQUENCE [LARGE SCALE GENOMIC DNA]</scope>
    <source>
        <strain evidence="3 4">BC-23</strain>
        <strain evidence="2 5">ONT-3</strain>
    </source>
</reference>
<dbReference type="EMBL" id="QXFX01002640">
    <property type="protein sequence ID" value="KAE9075001.1"/>
    <property type="molecule type" value="Genomic_DNA"/>
</dbReference>
<sequence>MVTLLTPQTRTATPAKQNGRSIQVPPLSDNEPEQEVNPTSSRVVNNAAQQDASASALTSMGTEQADPQITAHEAEYIVDFSVPLDSETDEDGMSSRGLNGNTAAELHGSSAERHDNDGRDNAATNNESSGIAVYAETPLQIESIRRAAIPTDEVLQQGPLLQPQETRAVHDLLIFQRGIHAHGDVSIGATSTSQNTGIMRRSARRRRPTTRALESRQQNRKRSRQ</sequence>
<dbReference type="EMBL" id="QXGC01002382">
    <property type="protein sequence ID" value="KAE9186882.1"/>
    <property type="molecule type" value="Genomic_DNA"/>
</dbReference>
<evidence type="ECO:0000313" key="4">
    <source>
        <dbReference type="Proteomes" id="UP000476176"/>
    </source>
</evidence>
<comment type="caution">
    <text evidence="3">The sequence shown here is derived from an EMBL/GenBank/DDBJ whole genome shotgun (WGS) entry which is preliminary data.</text>
</comment>